<dbReference type="EMBL" id="FQUL01000088">
    <property type="protein sequence ID" value="SHF07687.1"/>
    <property type="molecule type" value="Genomic_DNA"/>
</dbReference>
<dbReference type="RefSeq" id="WP_072792788.1">
    <property type="nucleotide sequence ID" value="NZ_FQUL01000088.1"/>
</dbReference>
<dbReference type="Proteomes" id="UP000184295">
    <property type="component" value="Unassembled WGS sequence"/>
</dbReference>
<sequence>MTKIPPISSKTVKLPNGNRVTVTVGSNRYGFYKKVTVRRPNGNSETRIYQRGLVASFFLSGYDTSIPKWAQE</sequence>
<evidence type="ECO:0000313" key="2">
    <source>
        <dbReference type="Proteomes" id="UP000184295"/>
    </source>
</evidence>
<accession>A0A1M4YPY0</accession>
<evidence type="ECO:0000313" key="1">
    <source>
        <dbReference type="EMBL" id="SHF07687.1"/>
    </source>
</evidence>
<proteinExistence type="predicted"/>
<dbReference type="AlphaFoldDB" id="A0A1M4YPY0"/>
<gene>
    <name evidence="1" type="ORF">SAMN02745225_02385</name>
</gene>
<keyword evidence="2" id="KW-1185">Reference proteome</keyword>
<name>A0A1M4YPY0_9ACTN</name>
<organism evidence="1 2">
    <name type="scientific">Ferrithrix thermotolerans DSM 19514</name>
    <dbReference type="NCBI Taxonomy" id="1121881"/>
    <lineage>
        <taxon>Bacteria</taxon>
        <taxon>Bacillati</taxon>
        <taxon>Actinomycetota</taxon>
        <taxon>Acidimicrobiia</taxon>
        <taxon>Acidimicrobiales</taxon>
        <taxon>Acidimicrobiaceae</taxon>
        <taxon>Ferrithrix</taxon>
    </lineage>
</organism>
<protein>
    <submittedName>
        <fullName evidence="1">Uncharacterized protein</fullName>
    </submittedName>
</protein>
<reference evidence="2" key="1">
    <citation type="submission" date="2016-11" db="EMBL/GenBank/DDBJ databases">
        <authorList>
            <person name="Varghese N."/>
            <person name="Submissions S."/>
        </authorList>
    </citation>
    <scope>NUCLEOTIDE SEQUENCE [LARGE SCALE GENOMIC DNA]</scope>
    <source>
        <strain evidence="2">DSM 19514</strain>
    </source>
</reference>